<comment type="similarity">
    <text evidence="1">Belongs to the universal stress protein A family.</text>
</comment>
<evidence type="ECO:0000259" key="2">
    <source>
        <dbReference type="Pfam" id="PF00582"/>
    </source>
</evidence>
<dbReference type="InterPro" id="IPR006016">
    <property type="entry name" value="UspA"/>
</dbReference>
<dbReference type="Gene3D" id="3.40.50.620">
    <property type="entry name" value="HUPs"/>
    <property type="match status" value="2"/>
</dbReference>
<organism evidence="3">
    <name type="scientific">bioreactor metagenome</name>
    <dbReference type="NCBI Taxonomy" id="1076179"/>
    <lineage>
        <taxon>unclassified sequences</taxon>
        <taxon>metagenomes</taxon>
        <taxon>ecological metagenomes</taxon>
    </lineage>
</organism>
<dbReference type="Pfam" id="PF00582">
    <property type="entry name" value="Usp"/>
    <property type="match status" value="2"/>
</dbReference>
<dbReference type="InterPro" id="IPR006015">
    <property type="entry name" value="Universal_stress_UspA"/>
</dbReference>
<dbReference type="PRINTS" id="PR01438">
    <property type="entry name" value="UNVRSLSTRESS"/>
</dbReference>
<proteinExistence type="inferred from homology"/>
<dbReference type="InterPro" id="IPR014729">
    <property type="entry name" value="Rossmann-like_a/b/a_fold"/>
</dbReference>
<dbReference type="PANTHER" id="PTHR46268">
    <property type="entry name" value="STRESS RESPONSE PROTEIN NHAX"/>
    <property type="match status" value="1"/>
</dbReference>
<feature type="domain" description="UspA" evidence="2">
    <location>
        <begin position="6"/>
        <end position="136"/>
    </location>
</feature>
<evidence type="ECO:0000313" key="3">
    <source>
        <dbReference type="EMBL" id="MPM29516.1"/>
    </source>
</evidence>
<accession>A0A644YLY9</accession>
<sequence>MESRNKIVIVPFDFTDVAECAVNHAAGLAKHQGWSVQLLHIINRDTRALLNVYKVTDDLVKERLQEKVDEFSDKYKVPFSFDAREGSIFTDIGKAAEEVGANFIVMGTHGKQGIQHIFGSYAHKVITSTRIPFIIVQKRDYRDGYNRILIPIDDTLESRQKIKWAIYIAKQFDATIYVKAMYLNDELYKAKIRAVLNKVVEVFAKNEVKYEAEIVPETGSFAKQVIDYARKIDADMLLVMTNTDSSIVPNFILNPWDEQIIFNDALIPVMAINPREINITVVGL</sequence>
<gene>
    <name evidence="3" type="ORF">SDC9_76056</name>
</gene>
<feature type="domain" description="UspA" evidence="2">
    <location>
        <begin position="145"/>
        <end position="242"/>
    </location>
</feature>
<dbReference type="SUPFAM" id="SSF52402">
    <property type="entry name" value="Adenine nucleotide alpha hydrolases-like"/>
    <property type="match status" value="2"/>
</dbReference>
<dbReference type="EMBL" id="VSSQ01005532">
    <property type="protein sequence ID" value="MPM29516.1"/>
    <property type="molecule type" value="Genomic_DNA"/>
</dbReference>
<name>A0A644YLY9_9ZZZZ</name>
<dbReference type="AlphaFoldDB" id="A0A644YLY9"/>
<evidence type="ECO:0000256" key="1">
    <source>
        <dbReference type="ARBA" id="ARBA00008791"/>
    </source>
</evidence>
<dbReference type="PANTHER" id="PTHR46268:SF6">
    <property type="entry name" value="UNIVERSAL STRESS PROTEIN UP12"/>
    <property type="match status" value="1"/>
</dbReference>
<reference evidence="3" key="1">
    <citation type="submission" date="2019-08" db="EMBL/GenBank/DDBJ databases">
        <authorList>
            <person name="Kucharzyk K."/>
            <person name="Murdoch R.W."/>
            <person name="Higgins S."/>
            <person name="Loffler F."/>
        </authorList>
    </citation>
    <scope>NUCLEOTIDE SEQUENCE</scope>
</reference>
<comment type="caution">
    <text evidence="3">The sequence shown here is derived from an EMBL/GenBank/DDBJ whole genome shotgun (WGS) entry which is preliminary data.</text>
</comment>
<protein>
    <recommendedName>
        <fullName evidence="2">UspA domain-containing protein</fullName>
    </recommendedName>
</protein>
<dbReference type="CDD" id="cd00293">
    <property type="entry name" value="USP-like"/>
    <property type="match status" value="2"/>
</dbReference>